<dbReference type="SMART" id="SM00823">
    <property type="entry name" value="PKS_PP"/>
    <property type="match status" value="1"/>
</dbReference>
<dbReference type="InterPro" id="IPR049900">
    <property type="entry name" value="PKS_mFAS_DH"/>
</dbReference>
<dbReference type="PANTHER" id="PTHR43775">
    <property type="entry name" value="FATTY ACID SYNTHASE"/>
    <property type="match status" value="1"/>
</dbReference>
<accession>A0A9W6QNE7</accession>
<dbReference type="Pfam" id="PF21089">
    <property type="entry name" value="PKS_DH_N"/>
    <property type="match status" value="1"/>
</dbReference>
<keyword evidence="3" id="KW-0808">Transferase</keyword>
<dbReference type="InterPro" id="IPR049551">
    <property type="entry name" value="PKS_DH_C"/>
</dbReference>
<dbReference type="Proteomes" id="UP001165042">
    <property type="component" value="Unassembled WGS sequence"/>
</dbReference>
<feature type="domain" description="PKS/mFAS DH" evidence="9">
    <location>
        <begin position="870"/>
        <end position="1139"/>
    </location>
</feature>
<dbReference type="InterPro" id="IPR032821">
    <property type="entry name" value="PKS_assoc"/>
</dbReference>
<dbReference type="InterPro" id="IPR016036">
    <property type="entry name" value="Malonyl_transacylase_ACP-bd"/>
</dbReference>
<evidence type="ECO:0000256" key="5">
    <source>
        <dbReference type="ARBA" id="ARBA00023315"/>
    </source>
</evidence>
<feature type="region of interest" description="C-terminal hotdog fold" evidence="6">
    <location>
        <begin position="1006"/>
        <end position="1139"/>
    </location>
</feature>
<dbReference type="GO" id="GO:0004312">
    <property type="term" value="F:fatty acid synthase activity"/>
    <property type="evidence" value="ECO:0007669"/>
    <property type="project" value="TreeGrafter"/>
</dbReference>
<dbReference type="CDD" id="cd00833">
    <property type="entry name" value="PKS"/>
    <property type="match status" value="1"/>
</dbReference>
<reference evidence="10" key="1">
    <citation type="submission" date="2023-02" db="EMBL/GenBank/DDBJ databases">
        <title>Actinokineospora globicatena NBRC 15670.</title>
        <authorList>
            <person name="Ichikawa N."/>
            <person name="Sato H."/>
            <person name="Tonouchi N."/>
        </authorList>
    </citation>
    <scope>NUCLEOTIDE SEQUENCE</scope>
    <source>
        <strain evidence="10">NBRC 15670</strain>
    </source>
</reference>
<dbReference type="Pfam" id="PF08240">
    <property type="entry name" value="ADH_N"/>
    <property type="match status" value="1"/>
</dbReference>
<dbReference type="GO" id="GO:0006633">
    <property type="term" value="P:fatty acid biosynthetic process"/>
    <property type="evidence" value="ECO:0007669"/>
    <property type="project" value="InterPro"/>
</dbReference>
<dbReference type="SMART" id="SM01294">
    <property type="entry name" value="PKS_PP_betabranch"/>
    <property type="match status" value="1"/>
</dbReference>
<dbReference type="GO" id="GO:0005737">
    <property type="term" value="C:cytoplasm"/>
    <property type="evidence" value="ECO:0007669"/>
    <property type="project" value="TreeGrafter"/>
</dbReference>
<dbReference type="SMART" id="SM00827">
    <property type="entry name" value="PKS_AT"/>
    <property type="match status" value="1"/>
</dbReference>
<evidence type="ECO:0000256" key="6">
    <source>
        <dbReference type="PROSITE-ProRule" id="PRU01363"/>
    </source>
</evidence>
<dbReference type="InterPro" id="IPR011032">
    <property type="entry name" value="GroES-like_sf"/>
</dbReference>
<dbReference type="SUPFAM" id="SSF50129">
    <property type="entry name" value="GroES-like"/>
    <property type="match status" value="1"/>
</dbReference>
<dbReference type="InterPro" id="IPR020807">
    <property type="entry name" value="PKS_DH"/>
</dbReference>
<evidence type="ECO:0000313" key="10">
    <source>
        <dbReference type="EMBL" id="GLW91732.1"/>
    </source>
</evidence>
<dbReference type="Pfam" id="PF13602">
    <property type="entry name" value="ADH_zinc_N_2"/>
    <property type="match status" value="1"/>
</dbReference>
<dbReference type="Gene3D" id="3.40.366.10">
    <property type="entry name" value="Malonyl-Coenzyme A Acyl Carrier Protein, domain 2"/>
    <property type="match status" value="1"/>
</dbReference>
<dbReference type="InterPro" id="IPR013968">
    <property type="entry name" value="PKS_KR"/>
</dbReference>
<dbReference type="PROSITE" id="PS50075">
    <property type="entry name" value="CARRIER"/>
    <property type="match status" value="1"/>
</dbReference>
<dbReference type="Pfam" id="PF02801">
    <property type="entry name" value="Ketoacyl-synt_C"/>
    <property type="match status" value="1"/>
</dbReference>
<dbReference type="Gene3D" id="3.90.180.10">
    <property type="entry name" value="Medium-chain alcohol dehydrogenases, catalytic domain"/>
    <property type="match status" value="1"/>
</dbReference>
<dbReference type="InterPro" id="IPR014043">
    <property type="entry name" value="Acyl_transferase_dom"/>
</dbReference>
<dbReference type="Pfam" id="PF08659">
    <property type="entry name" value="KR"/>
    <property type="match status" value="1"/>
</dbReference>
<dbReference type="InterPro" id="IPR016035">
    <property type="entry name" value="Acyl_Trfase/lysoPLipase"/>
</dbReference>
<dbReference type="SMART" id="SM00825">
    <property type="entry name" value="PKS_KS"/>
    <property type="match status" value="1"/>
</dbReference>
<dbReference type="InterPro" id="IPR036736">
    <property type="entry name" value="ACP-like_sf"/>
</dbReference>
<dbReference type="InterPro" id="IPR036291">
    <property type="entry name" value="NAD(P)-bd_dom_sf"/>
</dbReference>
<dbReference type="Pfam" id="PF00550">
    <property type="entry name" value="PP-binding"/>
    <property type="match status" value="1"/>
</dbReference>
<feature type="domain" description="Carrier" evidence="7">
    <location>
        <begin position="1858"/>
        <end position="1933"/>
    </location>
</feature>
<dbReference type="PROSITE" id="PS00012">
    <property type="entry name" value="PHOSPHOPANTETHEINE"/>
    <property type="match status" value="1"/>
</dbReference>
<dbReference type="SUPFAM" id="SSF55048">
    <property type="entry name" value="Probable ACP-binding domain of malonyl-CoA ACP transacylase"/>
    <property type="match status" value="1"/>
</dbReference>
<evidence type="ECO:0008006" key="12">
    <source>
        <dbReference type="Google" id="ProtNLM"/>
    </source>
</evidence>
<dbReference type="SUPFAM" id="SSF47336">
    <property type="entry name" value="ACP-like"/>
    <property type="match status" value="1"/>
</dbReference>
<feature type="domain" description="Ketosynthase family 3 (KS3)" evidence="8">
    <location>
        <begin position="32"/>
        <end position="449"/>
    </location>
</feature>
<dbReference type="PANTHER" id="PTHR43775:SF51">
    <property type="entry name" value="INACTIVE PHENOLPHTHIOCEROL SYNTHESIS POLYKETIDE SYNTHASE TYPE I PKS1-RELATED"/>
    <property type="match status" value="1"/>
</dbReference>
<organism evidence="10 11">
    <name type="scientific">Actinokineospora globicatena</name>
    <dbReference type="NCBI Taxonomy" id="103729"/>
    <lineage>
        <taxon>Bacteria</taxon>
        <taxon>Bacillati</taxon>
        <taxon>Actinomycetota</taxon>
        <taxon>Actinomycetes</taxon>
        <taxon>Pseudonocardiales</taxon>
        <taxon>Pseudonocardiaceae</taxon>
        <taxon>Actinokineospora</taxon>
    </lineage>
</organism>
<dbReference type="PROSITE" id="PS52019">
    <property type="entry name" value="PKS_MFAS_DH"/>
    <property type="match status" value="1"/>
</dbReference>
<dbReference type="Pfam" id="PF00109">
    <property type="entry name" value="ketoacyl-synt"/>
    <property type="match status" value="1"/>
</dbReference>
<evidence type="ECO:0000259" key="9">
    <source>
        <dbReference type="PROSITE" id="PS52019"/>
    </source>
</evidence>
<gene>
    <name evidence="10" type="ORF">Aglo03_25480</name>
</gene>
<dbReference type="Gene3D" id="3.10.129.10">
    <property type="entry name" value="Hotdog Thioesterase"/>
    <property type="match status" value="1"/>
</dbReference>
<dbReference type="SUPFAM" id="SSF53901">
    <property type="entry name" value="Thiolase-like"/>
    <property type="match status" value="1"/>
</dbReference>
<dbReference type="SUPFAM" id="SSF52151">
    <property type="entry name" value="FabD/lysophospholipase-like"/>
    <property type="match status" value="1"/>
</dbReference>
<evidence type="ECO:0000256" key="1">
    <source>
        <dbReference type="ARBA" id="ARBA00022450"/>
    </source>
</evidence>
<dbReference type="EMBL" id="BSSD01000003">
    <property type="protein sequence ID" value="GLW91732.1"/>
    <property type="molecule type" value="Genomic_DNA"/>
</dbReference>
<dbReference type="GO" id="GO:0016491">
    <property type="term" value="F:oxidoreductase activity"/>
    <property type="evidence" value="ECO:0007669"/>
    <property type="project" value="InterPro"/>
</dbReference>
<dbReference type="InterPro" id="IPR016039">
    <property type="entry name" value="Thiolase-like"/>
</dbReference>
<dbReference type="GO" id="GO:0071770">
    <property type="term" value="P:DIM/DIP cell wall layer assembly"/>
    <property type="evidence" value="ECO:0007669"/>
    <property type="project" value="TreeGrafter"/>
</dbReference>
<sequence length="1957" mass="207531">MSGPGSTDELVTALRQSVRVIDRLEGRLARAREPIAVVGMACRFPGAGSVAEFWDLLRDGVDAITEVPPDRWDADALYDPDPETPGTLYARSGGFVADVDKFDSLFFGISPREAARLDPQHRLLLEVSWEALEDAGIPPRSLRRTRTGVFVGIAENDYARLVEDAGELEHYDATGTGFCFASGRISHVFGFQGPNIAVDTGCSSSLVAIHQAVSALRLGECDHALAGGVHLRLAPTTSLSLARTRALAPDGRCKTFDASADGFGRSEGCGMIVLKRLSDAERDGDTVLAVIRGSSVNHDGPASGFTVPNEGAQVSLIRDALRNAEVEAGTVGYVEAHGTGTALGDPIEVSALGTVFGKSEHPVVLGAVKSNIGHTEGAAGIAGVIKTVLALRHGMIPPNVHFSTPSPHVDWKRLPFEVPTALRPWTEHRVAGVSSFGMSGTNSHIVLTEAPAQPTVDSVDRLRVLTLSGRTEGALAEAAARMAGFLDTDPPVADVCFTANIGRDHHEHRMAVVGATSAELAERLRADAPTGHVPTHQAPPKVAFLFSGQGSQYSGMGRELFDGEPAFRQALLECAEVHDRLVPLLYEGGDLDRTANTQPVLFAVEYALARMWQSWGVRPDIVLGHSVGGIVAACVAGVFSVADGMAFAVERATLMQAQPTGVMVAVRAEVADVVAKFPLVSVAAVNAPGEVVLSGDRDQVAAALAELGVQGKYLPVSHAFHSPLMAPVADGLREAARRITFASPQITVVSDLTGEVIEDLADPEYWVRHALEPVRFADGVKAAHAAGARVFVEVGPKPVLLASAQLSAPDATWLPSLRPDRDWAEPLTTAAALHLRGVPVDWSAVDGGHRKVAIPGYPFQRDRHWLEPKAPSRGNVRPLLDVRLRLPAHRSTVFQSEIGATDFFAEHRVGGRVVSPAAAHLAMVASAAEVVAPGDVVLTDVVFPEPLALPDSGTRTVQIELTGDDFQLISVPEDLAAAAPVHAVGSIGQGGAPEAGALDAIRARLTEQVDAGELYQRLADGGIELGPRFRWLTEVYAGADEVLAAVTRPSGTRKVAPVHPGLLDALFQATEAARTEDGARVPFAVRRLWVGADADLRGRWVHARRAGDRWDIDLLDVEGNAVVRVEGFEDRPAPTLTRAWTEWLREIHWEPVESEESDPGRLLVVDKATTVDSLDGIDAVVYRPEPSTPVETAAHAHRLTTELLALVQRLTQELVPPRLYVITRSAQAVAPGDLPDPAHTALWGLTHTITAEHPELQATTIDVDSLDSIPYGTTHPHAAIRAGTVHVPVLRKATVDVSGQPTRLVLDSYGSPENLRAEPMTRREPGPAEIEIEVAASGLNFRDVLVSLGMMSEHYAEAYGIGRARDVALGFECAGTVVAVGADVTAFSPGDKVIAMAEGGFADYVTVAASYAMALPAGLSLIEGATVPLAFLTAQYALTRLAKLRAGERVLIHAASGGVGQAAVQVALALGAEVIATASESKRDAVRALGVTQVLDSRSTSFAEGLAPVDVVLNSLTGEFIDAGLSVLAEGGRFVEMGKLDIRSPEQIRADIEYFPFDLGDDGEQDPALVPGLFAEIAAGFAEGTLRPLPVTPFPQADAVGAYTFMQRARHVGKVVLAFDRPVRLRQDGTYLITGGLGALGLRTARELAERGAGHLVLTSRRAPSPEQETEIAAIAARVDVHIGDVSDRSTVEQIVAQHGPLRGVVHAAGVLDDGILAHQSADRFHAVLAPKVDAGWHLHELAGDLDFFVAYSSVAALLDDGGQGNYAAANAFLDGLAARRRAEGKPGLSLNWGPWAEIGMAARTERLANTGLIPPAEGTDAAVSLLGVPTAQLLISPEPTSSAVDSVPRSSRPQDPQALLEHLTQDLRRLLGMPPAYRVDPGSAFTELGMDSLMVVELRNRLHRDLDVPLAATIAFDYPTVGQLHTHLTTLLGLDTADPRAELDALLGDFPEGEQL</sequence>
<evidence type="ECO:0000256" key="4">
    <source>
        <dbReference type="ARBA" id="ARBA00023268"/>
    </source>
</evidence>
<dbReference type="Pfam" id="PF16197">
    <property type="entry name" value="KAsynt_C_assoc"/>
    <property type="match status" value="1"/>
</dbReference>
<dbReference type="InterPro" id="IPR020843">
    <property type="entry name" value="ER"/>
</dbReference>
<evidence type="ECO:0000259" key="8">
    <source>
        <dbReference type="PROSITE" id="PS52004"/>
    </source>
</evidence>
<dbReference type="InterPro" id="IPR006162">
    <property type="entry name" value="Ppantetheine_attach_site"/>
</dbReference>
<dbReference type="InterPro" id="IPR014031">
    <property type="entry name" value="Ketoacyl_synth_C"/>
</dbReference>
<dbReference type="Gene3D" id="1.10.1200.10">
    <property type="entry name" value="ACP-like"/>
    <property type="match status" value="1"/>
</dbReference>
<dbReference type="InterPro" id="IPR018201">
    <property type="entry name" value="Ketoacyl_synth_AS"/>
</dbReference>
<dbReference type="Gene3D" id="3.40.50.720">
    <property type="entry name" value="NAD(P)-binding Rossmann-like Domain"/>
    <property type="match status" value="3"/>
</dbReference>
<dbReference type="GO" id="GO:0031177">
    <property type="term" value="F:phosphopantetheine binding"/>
    <property type="evidence" value="ECO:0007669"/>
    <property type="project" value="InterPro"/>
</dbReference>
<dbReference type="Gene3D" id="3.30.70.3290">
    <property type="match status" value="1"/>
</dbReference>
<dbReference type="PROSITE" id="PS00606">
    <property type="entry name" value="KS3_1"/>
    <property type="match status" value="1"/>
</dbReference>
<dbReference type="CDD" id="cd05195">
    <property type="entry name" value="enoyl_red"/>
    <property type="match status" value="1"/>
</dbReference>
<dbReference type="InterPro" id="IPR013154">
    <property type="entry name" value="ADH-like_N"/>
</dbReference>
<keyword evidence="2" id="KW-0597">Phosphoprotein</keyword>
<evidence type="ECO:0000256" key="3">
    <source>
        <dbReference type="ARBA" id="ARBA00022679"/>
    </source>
</evidence>
<dbReference type="Pfam" id="PF00698">
    <property type="entry name" value="Acyl_transf_1"/>
    <property type="match status" value="1"/>
</dbReference>
<keyword evidence="11" id="KW-1185">Reference proteome</keyword>
<keyword evidence="1" id="KW-0596">Phosphopantetheine</keyword>
<dbReference type="CDD" id="cd08955">
    <property type="entry name" value="KR_2_FAS_SDR_x"/>
    <property type="match status" value="1"/>
</dbReference>
<dbReference type="SMART" id="SM00822">
    <property type="entry name" value="PKS_KR"/>
    <property type="match status" value="1"/>
</dbReference>
<feature type="active site" description="Proton acceptor; for dehydratase activity" evidence="6">
    <location>
        <position position="907"/>
    </location>
</feature>
<evidence type="ECO:0000313" key="11">
    <source>
        <dbReference type="Proteomes" id="UP001165042"/>
    </source>
</evidence>
<feature type="active site" description="Proton donor; for dehydratase activity" evidence="6">
    <location>
        <position position="1064"/>
    </location>
</feature>
<dbReference type="SUPFAM" id="SSF51735">
    <property type="entry name" value="NAD(P)-binding Rossmann-fold domains"/>
    <property type="match status" value="3"/>
</dbReference>
<evidence type="ECO:0000256" key="2">
    <source>
        <dbReference type="ARBA" id="ARBA00022553"/>
    </source>
</evidence>
<feature type="region of interest" description="N-terminal hotdog fold" evidence="6">
    <location>
        <begin position="870"/>
        <end position="994"/>
    </location>
</feature>
<dbReference type="InterPro" id="IPR049552">
    <property type="entry name" value="PKS_DH_N"/>
</dbReference>
<dbReference type="InterPro" id="IPR001227">
    <property type="entry name" value="Ac_transferase_dom_sf"/>
</dbReference>
<keyword evidence="5" id="KW-0012">Acyltransferase</keyword>
<proteinExistence type="predicted"/>
<dbReference type="FunFam" id="3.40.47.10:FF:000019">
    <property type="entry name" value="Polyketide synthase type I"/>
    <property type="match status" value="1"/>
</dbReference>
<protein>
    <recommendedName>
        <fullName evidence="12">Acyl transferase domain-containing protein</fullName>
    </recommendedName>
</protein>
<dbReference type="SMART" id="SM00829">
    <property type="entry name" value="PKS_ER"/>
    <property type="match status" value="1"/>
</dbReference>
<dbReference type="InterPro" id="IPR014030">
    <property type="entry name" value="Ketoacyl_synth_N"/>
</dbReference>
<dbReference type="InterPro" id="IPR020806">
    <property type="entry name" value="PKS_PP-bd"/>
</dbReference>
<evidence type="ECO:0000259" key="7">
    <source>
        <dbReference type="PROSITE" id="PS50075"/>
    </source>
</evidence>
<name>A0A9W6QNE7_9PSEU</name>
<dbReference type="GO" id="GO:0005886">
    <property type="term" value="C:plasma membrane"/>
    <property type="evidence" value="ECO:0007669"/>
    <property type="project" value="TreeGrafter"/>
</dbReference>
<dbReference type="InterPro" id="IPR057326">
    <property type="entry name" value="KR_dom"/>
</dbReference>
<comment type="caution">
    <text evidence="10">The sequence shown here is derived from an EMBL/GenBank/DDBJ whole genome shotgun (WGS) entry which is preliminary data.</text>
</comment>
<dbReference type="Gene3D" id="3.40.47.10">
    <property type="match status" value="1"/>
</dbReference>
<dbReference type="InterPro" id="IPR020841">
    <property type="entry name" value="PKS_Beta-ketoAc_synthase_dom"/>
</dbReference>
<dbReference type="SMART" id="SM00826">
    <property type="entry name" value="PKS_DH"/>
    <property type="match status" value="1"/>
</dbReference>
<dbReference type="RefSeq" id="WP_285610521.1">
    <property type="nucleotide sequence ID" value="NZ_BSSD01000003.1"/>
</dbReference>
<dbReference type="GO" id="GO:0004315">
    <property type="term" value="F:3-oxoacyl-[acyl-carrier-protein] synthase activity"/>
    <property type="evidence" value="ECO:0007669"/>
    <property type="project" value="InterPro"/>
</dbReference>
<dbReference type="InterPro" id="IPR009081">
    <property type="entry name" value="PP-bd_ACP"/>
</dbReference>
<dbReference type="PROSITE" id="PS52004">
    <property type="entry name" value="KS3_2"/>
    <property type="match status" value="1"/>
</dbReference>
<keyword evidence="4" id="KW-0511">Multifunctional enzyme</keyword>
<dbReference type="Gene3D" id="3.10.129.120">
    <property type="match status" value="1"/>
</dbReference>
<dbReference type="InterPro" id="IPR050091">
    <property type="entry name" value="PKS_NRPS_Biosynth_Enz"/>
</dbReference>
<dbReference type="Pfam" id="PF14765">
    <property type="entry name" value="PS-DH"/>
    <property type="match status" value="1"/>
</dbReference>